<organism evidence="1 2">
    <name type="scientific">Melghirimyces algeriensis</name>
    <dbReference type="NCBI Taxonomy" id="910412"/>
    <lineage>
        <taxon>Bacteria</taxon>
        <taxon>Bacillati</taxon>
        <taxon>Bacillota</taxon>
        <taxon>Bacilli</taxon>
        <taxon>Bacillales</taxon>
        <taxon>Thermoactinomycetaceae</taxon>
        <taxon>Melghirimyces</taxon>
    </lineage>
</organism>
<reference evidence="1 2" key="1">
    <citation type="submission" date="2017-05" db="EMBL/GenBank/DDBJ databases">
        <authorList>
            <person name="Varghese N."/>
            <person name="Submissions S."/>
        </authorList>
    </citation>
    <scope>NUCLEOTIDE SEQUENCE [LARGE SCALE GENOMIC DNA]</scope>
    <source>
        <strain evidence="1 2">DSM 45474</strain>
    </source>
</reference>
<dbReference type="EMBL" id="FXTI01000006">
    <property type="protein sequence ID" value="SMO74701.1"/>
    <property type="molecule type" value="Genomic_DNA"/>
</dbReference>
<gene>
    <name evidence="1" type="ORF">SAMN06264849_106226</name>
</gene>
<dbReference type="Proteomes" id="UP000315636">
    <property type="component" value="Unassembled WGS sequence"/>
</dbReference>
<keyword evidence="2" id="KW-1185">Reference proteome</keyword>
<evidence type="ECO:0000313" key="1">
    <source>
        <dbReference type="EMBL" id="SMO74701.1"/>
    </source>
</evidence>
<accession>A0A521DUA6</accession>
<dbReference type="AlphaFoldDB" id="A0A521DUA6"/>
<proteinExistence type="predicted"/>
<name>A0A521DUA6_9BACL</name>
<dbReference type="RefSeq" id="WP_142505795.1">
    <property type="nucleotide sequence ID" value="NZ_FXTI01000006.1"/>
</dbReference>
<protein>
    <submittedName>
        <fullName evidence="1">Uncharacterized protein</fullName>
    </submittedName>
</protein>
<sequence length="76" mass="9116">MEHPFLTIQRNPWRFQSFSGYFVRWFGPEGVKRTPTPLFLEPHASGFRMHFFYGIRHLYCKWTSGSISIKPLLAFY</sequence>
<evidence type="ECO:0000313" key="2">
    <source>
        <dbReference type="Proteomes" id="UP000315636"/>
    </source>
</evidence>